<sequence>MTCIGNSGPLPDSVVEAITQKVNESWNNLKAPTDQLYPWDTNSTYIKSPPFFDNLTMELVPPKPIKDAYVLLNLGDSVTTDHISPAGNIARNSPAARFLTSRG</sequence>
<dbReference type="EMBL" id="KV923231">
    <property type="protein sequence ID" value="PIO40422.1"/>
    <property type="molecule type" value="Genomic_DNA"/>
</dbReference>
<dbReference type="Gene3D" id="3.20.19.10">
    <property type="entry name" value="Aconitase, domain 4"/>
    <property type="match status" value="1"/>
</dbReference>
<dbReference type="InterPro" id="IPR015928">
    <property type="entry name" value="Aconitase/3IPM_dehydase_swvl"/>
</dbReference>
<evidence type="ECO:0000313" key="1">
    <source>
        <dbReference type="EMBL" id="PIO40422.1"/>
    </source>
</evidence>
<protein>
    <submittedName>
        <fullName evidence="1">Uncharacterized protein</fullName>
    </submittedName>
</protein>
<reference evidence="2" key="1">
    <citation type="journal article" date="2017" name="Nat. Commun.">
        <title>The North American bullfrog draft genome provides insight into hormonal regulation of long noncoding RNA.</title>
        <authorList>
            <person name="Hammond S.A."/>
            <person name="Warren R.L."/>
            <person name="Vandervalk B.P."/>
            <person name="Kucuk E."/>
            <person name="Khan H."/>
            <person name="Gibb E.A."/>
            <person name="Pandoh P."/>
            <person name="Kirk H."/>
            <person name="Zhao Y."/>
            <person name="Jones M."/>
            <person name="Mungall A.J."/>
            <person name="Coope R."/>
            <person name="Pleasance S."/>
            <person name="Moore R.A."/>
            <person name="Holt R.A."/>
            <person name="Round J.M."/>
            <person name="Ohora S."/>
            <person name="Walle B.V."/>
            <person name="Veldhoen N."/>
            <person name="Helbing C.C."/>
            <person name="Birol I."/>
        </authorList>
    </citation>
    <scope>NUCLEOTIDE SEQUENCE [LARGE SCALE GENOMIC DNA]</scope>
</reference>
<evidence type="ECO:0000313" key="2">
    <source>
        <dbReference type="Proteomes" id="UP000228934"/>
    </source>
</evidence>
<dbReference type="OrthoDB" id="2279155at2759"/>
<accession>A0A2G9SK25</accession>
<keyword evidence="2" id="KW-1185">Reference proteome</keyword>
<proteinExistence type="predicted"/>
<dbReference type="SUPFAM" id="SSF52016">
    <property type="entry name" value="LeuD/IlvD-like"/>
    <property type="match status" value="1"/>
</dbReference>
<dbReference type="PANTHER" id="PTHR11670">
    <property type="entry name" value="ACONITASE/IRON-RESPONSIVE ELEMENT FAMILY MEMBER"/>
    <property type="match status" value="1"/>
</dbReference>
<name>A0A2G9SK25_AQUCT</name>
<dbReference type="InterPro" id="IPR006249">
    <property type="entry name" value="Aconitase/IRP2"/>
</dbReference>
<dbReference type="Gene3D" id="6.10.190.10">
    <property type="match status" value="1"/>
</dbReference>
<organism evidence="1 2">
    <name type="scientific">Aquarana catesbeiana</name>
    <name type="common">American bullfrog</name>
    <name type="synonym">Rana catesbeiana</name>
    <dbReference type="NCBI Taxonomy" id="8400"/>
    <lineage>
        <taxon>Eukaryota</taxon>
        <taxon>Metazoa</taxon>
        <taxon>Chordata</taxon>
        <taxon>Craniata</taxon>
        <taxon>Vertebrata</taxon>
        <taxon>Euteleostomi</taxon>
        <taxon>Amphibia</taxon>
        <taxon>Batrachia</taxon>
        <taxon>Anura</taxon>
        <taxon>Neobatrachia</taxon>
        <taxon>Ranoidea</taxon>
        <taxon>Ranidae</taxon>
        <taxon>Aquarana</taxon>
    </lineage>
</organism>
<dbReference type="AlphaFoldDB" id="A0A2G9SK25"/>
<gene>
    <name evidence="1" type="ORF">AB205_0073360</name>
</gene>
<dbReference type="Proteomes" id="UP000228934">
    <property type="component" value="Unassembled WGS sequence"/>
</dbReference>